<reference evidence="5 7" key="2">
    <citation type="submission" date="2019-03" db="EMBL/GenBank/DDBJ databases">
        <title>Genomic Encyclopedia of Type Strains, Phase IV (KMG-IV): sequencing the most valuable type-strain genomes for metagenomic binning, comparative biology and taxonomic classification.</title>
        <authorList>
            <person name="Goeker M."/>
        </authorList>
    </citation>
    <scope>NUCLEOTIDE SEQUENCE [LARGE SCALE GENOMIC DNA]</scope>
    <source>
        <strain evidence="5 7">DSM 11603</strain>
    </source>
</reference>
<dbReference type="AlphaFoldDB" id="A0A011TEX7"/>
<dbReference type="eggNOG" id="COG0589">
    <property type="taxonomic scope" value="Bacteria"/>
</dbReference>
<dbReference type="PANTHER" id="PTHR46268:SF15">
    <property type="entry name" value="UNIVERSAL STRESS PROTEIN HP_0031"/>
    <property type="match status" value="1"/>
</dbReference>
<dbReference type="CDD" id="cd00293">
    <property type="entry name" value="USP-like"/>
    <property type="match status" value="1"/>
</dbReference>
<dbReference type="OrthoDB" id="5564966at2"/>
<dbReference type="Proteomes" id="UP000294958">
    <property type="component" value="Unassembled WGS sequence"/>
</dbReference>
<evidence type="ECO:0000313" key="7">
    <source>
        <dbReference type="Proteomes" id="UP000294958"/>
    </source>
</evidence>
<evidence type="ECO:0000313" key="4">
    <source>
        <dbReference type="EMBL" id="EXL02402.1"/>
    </source>
</evidence>
<organism evidence="4 6">
    <name type="scientific">Aquamicrobium defluvii</name>
    <dbReference type="NCBI Taxonomy" id="69279"/>
    <lineage>
        <taxon>Bacteria</taxon>
        <taxon>Pseudomonadati</taxon>
        <taxon>Pseudomonadota</taxon>
        <taxon>Alphaproteobacteria</taxon>
        <taxon>Hyphomicrobiales</taxon>
        <taxon>Phyllobacteriaceae</taxon>
        <taxon>Aquamicrobium</taxon>
    </lineage>
</organism>
<accession>A0A011TEX7</accession>
<dbReference type="HOGENOM" id="CLU_049301_11_0_5"/>
<protein>
    <recommendedName>
        <fullName evidence="2">Universal stress protein</fullName>
    </recommendedName>
</protein>
<dbReference type="EMBL" id="SNZF01000025">
    <property type="protein sequence ID" value="TDR32901.1"/>
    <property type="molecule type" value="Genomic_DNA"/>
</dbReference>
<comment type="caution">
    <text evidence="4">The sequence shown here is derived from an EMBL/GenBank/DDBJ whole genome shotgun (WGS) entry which is preliminary data.</text>
</comment>
<dbReference type="InterPro" id="IPR006016">
    <property type="entry name" value="UspA"/>
</dbReference>
<feature type="domain" description="UspA" evidence="3">
    <location>
        <begin position="1"/>
        <end position="148"/>
    </location>
</feature>
<dbReference type="PIRSF" id="PIRSF006276">
    <property type="entry name" value="UspA"/>
    <property type="match status" value="1"/>
</dbReference>
<name>A0A011TEX7_9HYPH</name>
<dbReference type="Gene3D" id="3.40.50.620">
    <property type="entry name" value="HUPs"/>
    <property type="match status" value="1"/>
</dbReference>
<dbReference type="RefSeq" id="WP_035031170.1">
    <property type="nucleotide sequence ID" value="NZ_KK073903.1"/>
</dbReference>
<dbReference type="InterPro" id="IPR014729">
    <property type="entry name" value="Rossmann-like_a/b/a_fold"/>
</dbReference>
<comment type="subcellular location">
    <subcellularLocation>
        <location evidence="2">Cytoplasm</location>
    </subcellularLocation>
</comment>
<dbReference type="PATRIC" id="fig|69279.3.peg.4058"/>
<dbReference type="PANTHER" id="PTHR46268">
    <property type="entry name" value="STRESS RESPONSE PROTEIN NHAX"/>
    <property type="match status" value="1"/>
</dbReference>
<sequence length="148" mass="16067">MYKHILIATDGSELAARGVEHGLALAAPLGARVTVLNVSEPLRQEAARAAALGGIADPVVRYDQQIDEEMKNRFRSIEQRAAEHGVTVDLLHEIDDHPAEAIVRTAKLRDCDVIVMSSHGRRGAARLLLGSQTQEVLAHTTLPVLVVR</sequence>
<keyword evidence="2" id="KW-0963">Cytoplasm</keyword>
<evidence type="ECO:0000259" key="3">
    <source>
        <dbReference type="Pfam" id="PF00582"/>
    </source>
</evidence>
<evidence type="ECO:0000256" key="2">
    <source>
        <dbReference type="PIRNR" id="PIRNR006276"/>
    </source>
</evidence>
<dbReference type="SUPFAM" id="SSF52402">
    <property type="entry name" value="Adenine nucleotide alpha hydrolases-like"/>
    <property type="match status" value="1"/>
</dbReference>
<evidence type="ECO:0000313" key="6">
    <source>
        <dbReference type="Proteomes" id="UP000019849"/>
    </source>
</evidence>
<dbReference type="InterPro" id="IPR006015">
    <property type="entry name" value="Universal_stress_UspA"/>
</dbReference>
<dbReference type="PRINTS" id="PR01438">
    <property type="entry name" value="UNVRSLSTRESS"/>
</dbReference>
<keyword evidence="7" id="KW-1185">Reference proteome</keyword>
<proteinExistence type="inferred from homology"/>
<dbReference type="EMBL" id="JENY01000031">
    <property type="protein sequence ID" value="EXL02402.1"/>
    <property type="molecule type" value="Genomic_DNA"/>
</dbReference>
<gene>
    <name evidence="4" type="ORF">BG36_14990</name>
    <name evidence="5" type="ORF">DES43_12531</name>
</gene>
<dbReference type="Proteomes" id="UP000019849">
    <property type="component" value="Unassembled WGS sequence"/>
</dbReference>
<comment type="similarity">
    <text evidence="1 2">Belongs to the universal stress protein A family.</text>
</comment>
<reference evidence="4 6" key="1">
    <citation type="submission" date="2014-02" db="EMBL/GenBank/DDBJ databases">
        <title>Aquamicrobium defluvii Genome sequencing.</title>
        <authorList>
            <person name="Wang X."/>
        </authorList>
    </citation>
    <scope>NUCLEOTIDE SEQUENCE [LARGE SCALE GENOMIC DNA]</scope>
    <source>
        <strain evidence="4 6">W13Z1</strain>
    </source>
</reference>
<dbReference type="STRING" id="69279.BG36_14990"/>
<dbReference type="GO" id="GO:0005737">
    <property type="term" value="C:cytoplasm"/>
    <property type="evidence" value="ECO:0007669"/>
    <property type="project" value="UniProtKB-SubCell"/>
</dbReference>
<evidence type="ECO:0000313" key="5">
    <source>
        <dbReference type="EMBL" id="TDR32901.1"/>
    </source>
</evidence>
<evidence type="ECO:0000256" key="1">
    <source>
        <dbReference type="ARBA" id="ARBA00008791"/>
    </source>
</evidence>
<dbReference type="Pfam" id="PF00582">
    <property type="entry name" value="Usp"/>
    <property type="match status" value="1"/>
</dbReference>